<feature type="chain" id="PRO_5040236310" description="Secreted protein" evidence="1">
    <location>
        <begin position="21"/>
        <end position="96"/>
    </location>
</feature>
<dbReference type="EMBL" id="NBSK02000005">
    <property type="protein sequence ID" value="KAJ0206371.1"/>
    <property type="molecule type" value="Genomic_DNA"/>
</dbReference>
<sequence length="96" mass="10974">MFHFSIYVLYILFFPNFLNGLTPPLLESDSHVLVLRHRLLLRASLCIDHLPKSCSDDSRKRVLIDLLQVLSISHLPTSCFGAICSTADSRERQLFT</sequence>
<evidence type="ECO:0000313" key="3">
    <source>
        <dbReference type="Proteomes" id="UP000235145"/>
    </source>
</evidence>
<dbReference type="AlphaFoldDB" id="A0A9R1VHC5"/>
<keyword evidence="1" id="KW-0732">Signal</keyword>
<proteinExistence type="predicted"/>
<keyword evidence="3" id="KW-1185">Reference proteome</keyword>
<dbReference type="Proteomes" id="UP000235145">
    <property type="component" value="Unassembled WGS sequence"/>
</dbReference>
<reference evidence="2 3" key="1">
    <citation type="journal article" date="2017" name="Nat. Commun.">
        <title>Genome assembly with in vitro proximity ligation data and whole-genome triplication in lettuce.</title>
        <authorList>
            <person name="Reyes-Chin-Wo S."/>
            <person name="Wang Z."/>
            <person name="Yang X."/>
            <person name="Kozik A."/>
            <person name="Arikit S."/>
            <person name="Song C."/>
            <person name="Xia L."/>
            <person name="Froenicke L."/>
            <person name="Lavelle D.O."/>
            <person name="Truco M.J."/>
            <person name="Xia R."/>
            <person name="Zhu S."/>
            <person name="Xu C."/>
            <person name="Xu H."/>
            <person name="Xu X."/>
            <person name="Cox K."/>
            <person name="Korf I."/>
            <person name="Meyers B.C."/>
            <person name="Michelmore R.W."/>
        </authorList>
    </citation>
    <scope>NUCLEOTIDE SEQUENCE [LARGE SCALE GENOMIC DNA]</scope>
    <source>
        <strain evidence="3">cv. Salinas</strain>
        <tissue evidence="2">Seedlings</tissue>
    </source>
</reference>
<protein>
    <recommendedName>
        <fullName evidence="4">Secreted protein</fullName>
    </recommendedName>
</protein>
<evidence type="ECO:0000256" key="1">
    <source>
        <dbReference type="SAM" id="SignalP"/>
    </source>
</evidence>
<evidence type="ECO:0008006" key="4">
    <source>
        <dbReference type="Google" id="ProtNLM"/>
    </source>
</evidence>
<organism evidence="2 3">
    <name type="scientific">Lactuca sativa</name>
    <name type="common">Garden lettuce</name>
    <dbReference type="NCBI Taxonomy" id="4236"/>
    <lineage>
        <taxon>Eukaryota</taxon>
        <taxon>Viridiplantae</taxon>
        <taxon>Streptophyta</taxon>
        <taxon>Embryophyta</taxon>
        <taxon>Tracheophyta</taxon>
        <taxon>Spermatophyta</taxon>
        <taxon>Magnoliopsida</taxon>
        <taxon>eudicotyledons</taxon>
        <taxon>Gunneridae</taxon>
        <taxon>Pentapetalae</taxon>
        <taxon>asterids</taxon>
        <taxon>campanulids</taxon>
        <taxon>Asterales</taxon>
        <taxon>Asteraceae</taxon>
        <taxon>Cichorioideae</taxon>
        <taxon>Cichorieae</taxon>
        <taxon>Lactucinae</taxon>
        <taxon>Lactuca</taxon>
    </lineage>
</organism>
<comment type="caution">
    <text evidence="2">The sequence shown here is derived from an EMBL/GenBank/DDBJ whole genome shotgun (WGS) entry which is preliminary data.</text>
</comment>
<feature type="signal peptide" evidence="1">
    <location>
        <begin position="1"/>
        <end position="20"/>
    </location>
</feature>
<evidence type="ECO:0000313" key="2">
    <source>
        <dbReference type="EMBL" id="KAJ0206371.1"/>
    </source>
</evidence>
<gene>
    <name evidence="2" type="ORF">LSAT_V11C500280640</name>
</gene>
<accession>A0A9R1VHC5</accession>
<name>A0A9R1VHC5_LACSA</name>